<dbReference type="Gene3D" id="3.40.50.2000">
    <property type="entry name" value="Glycogen Phosphorylase B"/>
    <property type="match status" value="2"/>
</dbReference>
<keyword evidence="6" id="KW-1185">Reference proteome</keyword>
<dbReference type="PANTHER" id="PTHR45947">
    <property type="entry name" value="SULFOQUINOVOSYL TRANSFERASE SQD2"/>
    <property type="match status" value="1"/>
</dbReference>
<organism evidence="5 6">
    <name type="scientific">Nocardia mangyaensis</name>
    <dbReference type="NCBI Taxonomy" id="2213200"/>
    <lineage>
        <taxon>Bacteria</taxon>
        <taxon>Bacillati</taxon>
        <taxon>Actinomycetota</taxon>
        <taxon>Actinomycetes</taxon>
        <taxon>Mycobacteriales</taxon>
        <taxon>Nocardiaceae</taxon>
        <taxon>Nocardia</taxon>
    </lineage>
</organism>
<dbReference type="GO" id="GO:0016757">
    <property type="term" value="F:glycosyltransferase activity"/>
    <property type="evidence" value="ECO:0007669"/>
    <property type="project" value="UniProtKB-KW"/>
</dbReference>
<keyword evidence="2 5" id="KW-0808">Transferase</keyword>
<dbReference type="AlphaFoldDB" id="A0A1J0VSQ7"/>
<dbReference type="Pfam" id="PF00534">
    <property type="entry name" value="Glycos_transf_1"/>
    <property type="match status" value="1"/>
</dbReference>
<feature type="domain" description="Glycosyl transferase family 1" evidence="3">
    <location>
        <begin position="197"/>
        <end position="325"/>
    </location>
</feature>
<reference evidence="5" key="1">
    <citation type="submission" date="2016-11" db="EMBL/GenBank/DDBJ databases">
        <authorList>
            <person name="Jaros S."/>
            <person name="Januszkiewicz K."/>
            <person name="Wedrychowicz H."/>
        </authorList>
    </citation>
    <scope>NUCLEOTIDE SEQUENCE [LARGE SCALE GENOMIC DNA]</scope>
    <source>
        <strain evidence="5">Y48</strain>
    </source>
</reference>
<name>A0A1J0VSQ7_9NOCA</name>
<accession>A0A1J0VSQ7</accession>
<dbReference type="InterPro" id="IPR028098">
    <property type="entry name" value="Glyco_trans_4-like_N"/>
</dbReference>
<dbReference type="OrthoDB" id="9801573at2"/>
<dbReference type="GO" id="GO:1903509">
    <property type="term" value="P:liposaccharide metabolic process"/>
    <property type="evidence" value="ECO:0007669"/>
    <property type="project" value="UniProtKB-ARBA"/>
</dbReference>
<gene>
    <name evidence="5" type="ORF">BOX37_15255</name>
</gene>
<proteinExistence type="predicted"/>
<protein>
    <submittedName>
        <fullName evidence="5">Glycosyl transferase family 1</fullName>
    </submittedName>
</protein>
<dbReference type="GO" id="GO:1901137">
    <property type="term" value="P:carbohydrate derivative biosynthetic process"/>
    <property type="evidence" value="ECO:0007669"/>
    <property type="project" value="UniProtKB-ARBA"/>
</dbReference>
<dbReference type="Pfam" id="PF13439">
    <property type="entry name" value="Glyco_transf_4"/>
    <property type="match status" value="1"/>
</dbReference>
<dbReference type="PANTHER" id="PTHR45947:SF3">
    <property type="entry name" value="SULFOQUINOVOSYL TRANSFERASE SQD2"/>
    <property type="match status" value="1"/>
</dbReference>
<sequence>MTRVAIVHERFTEFGGSEAVVGEFVHTWPDAEVFAPIVDPDGLREPVRTVHDTWLSRAHAYTGGRHAPLLPLVPRVLRRMPLRDFDIVVVSHHAFATQAALATDAPVVAYVHSPARWAWDREFRAQEAGGRAGQLALGALGTLARRGELRAVPRLTHVVANSHAVAQRVTDWWGLPASVINPPVQVDRFTPDPSVVREDFFLCAGRLVPYKRADLAIRAAQQAGVRLVVLGEGRFRAQLTELAGSETTFLGATSAEVLQDMYRRCQALLMPGVEDFGIVPVEAMACGTPVLAVGAGGALDTVRPGVTGEYVPAGSDDAVVAALAERMREFRSAAYDPAVIRTHADTFAPEVFRARMAETVDEVVTARSRG</sequence>
<evidence type="ECO:0000256" key="2">
    <source>
        <dbReference type="ARBA" id="ARBA00022679"/>
    </source>
</evidence>
<evidence type="ECO:0000259" key="4">
    <source>
        <dbReference type="Pfam" id="PF13439"/>
    </source>
</evidence>
<dbReference type="SUPFAM" id="SSF53756">
    <property type="entry name" value="UDP-Glycosyltransferase/glycogen phosphorylase"/>
    <property type="match status" value="1"/>
</dbReference>
<dbReference type="EMBL" id="CP018082">
    <property type="protein sequence ID" value="APE35080.1"/>
    <property type="molecule type" value="Genomic_DNA"/>
</dbReference>
<evidence type="ECO:0000256" key="1">
    <source>
        <dbReference type="ARBA" id="ARBA00022676"/>
    </source>
</evidence>
<evidence type="ECO:0000313" key="6">
    <source>
        <dbReference type="Proteomes" id="UP000183810"/>
    </source>
</evidence>
<evidence type="ECO:0000313" key="5">
    <source>
        <dbReference type="EMBL" id="APE35080.1"/>
    </source>
</evidence>
<evidence type="ECO:0000259" key="3">
    <source>
        <dbReference type="Pfam" id="PF00534"/>
    </source>
</evidence>
<dbReference type="RefSeq" id="WP_071928265.1">
    <property type="nucleotide sequence ID" value="NZ_CP018082.1"/>
</dbReference>
<dbReference type="Proteomes" id="UP000183810">
    <property type="component" value="Chromosome"/>
</dbReference>
<dbReference type="KEGG" id="nsl:BOX37_15255"/>
<dbReference type="InterPro" id="IPR001296">
    <property type="entry name" value="Glyco_trans_1"/>
</dbReference>
<feature type="domain" description="Glycosyltransferase subfamily 4-like N-terminal" evidence="4">
    <location>
        <begin position="15"/>
        <end position="188"/>
    </location>
</feature>
<keyword evidence="1" id="KW-0328">Glycosyltransferase</keyword>
<dbReference type="InterPro" id="IPR050194">
    <property type="entry name" value="Glycosyltransferase_grp1"/>
</dbReference>